<dbReference type="InterPro" id="IPR025139">
    <property type="entry name" value="DUF4062"/>
</dbReference>
<dbReference type="Pfam" id="PF25872">
    <property type="entry name" value="HTH_77"/>
    <property type="match status" value="1"/>
</dbReference>
<dbReference type="InterPro" id="IPR011990">
    <property type="entry name" value="TPR-like_helical_dom_sf"/>
</dbReference>
<evidence type="ECO:0000313" key="4">
    <source>
        <dbReference type="EMBL" id="MDQ7878398.1"/>
    </source>
</evidence>
<protein>
    <submittedName>
        <fullName evidence="4">DUF4062 domain-containing protein</fullName>
    </submittedName>
</protein>
<evidence type="ECO:0000259" key="3">
    <source>
        <dbReference type="Pfam" id="PF25872"/>
    </source>
</evidence>
<reference evidence="4 5" key="1">
    <citation type="submission" date="2023-08" db="EMBL/GenBank/DDBJ databases">
        <title>Microbacterium psychrotolerans sp. nov., a psychrotolerant bacterium isolated from soil in Heilongjiang Province, China.</title>
        <authorList>
            <person name="An P."/>
            <person name="Zhao D."/>
            <person name="Xiang H."/>
        </authorList>
    </citation>
    <scope>NUCLEOTIDE SEQUENCE [LARGE SCALE GENOMIC DNA]</scope>
    <source>
        <strain evidence="4 5">QXD-8</strain>
    </source>
</reference>
<evidence type="ECO:0000259" key="2">
    <source>
        <dbReference type="Pfam" id="PF13401"/>
    </source>
</evidence>
<dbReference type="InterPro" id="IPR049945">
    <property type="entry name" value="AAA_22"/>
</dbReference>
<dbReference type="SUPFAM" id="SSF52540">
    <property type="entry name" value="P-loop containing nucleoside triphosphate hydrolases"/>
    <property type="match status" value="1"/>
</dbReference>
<dbReference type="InterPro" id="IPR027417">
    <property type="entry name" value="P-loop_NTPase"/>
</dbReference>
<dbReference type="RefSeq" id="WP_308867948.1">
    <property type="nucleotide sequence ID" value="NZ_JAVFWO010000003.1"/>
</dbReference>
<organism evidence="4 5">
    <name type="scientific">Microbacterium psychrotolerans</name>
    <dbReference type="NCBI Taxonomy" id="3068321"/>
    <lineage>
        <taxon>Bacteria</taxon>
        <taxon>Bacillati</taxon>
        <taxon>Actinomycetota</taxon>
        <taxon>Actinomycetes</taxon>
        <taxon>Micrococcales</taxon>
        <taxon>Microbacteriaceae</taxon>
        <taxon>Microbacterium</taxon>
    </lineage>
</organism>
<dbReference type="Pfam" id="PF13271">
    <property type="entry name" value="DUF4062"/>
    <property type="match status" value="1"/>
</dbReference>
<dbReference type="Gene3D" id="1.25.40.10">
    <property type="entry name" value="Tetratricopeptide repeat domain"/>
    <property type="match status" value="1"/>
</dbReference>
<name>A0ABU0Z1E5_9MICO</name>
<feature type="domain" description="Winged helix-turn-helix" evidence="3">
    <location>
        <begin position="438"/>
        <end position="511"/>
    </location>
</feature>
<proteinExistence type="predicted"/>
<dbReference type="Pfam" id="PF13401">
    <property type="entry name" value="AAA_22"/>
    <property type="match status" value="1"/>
</dbReference>
<feature type="domain" description="DUF4062" evidence="1">
    <location>
        <begin position="16"/>
        <end position="95"/>
    </location>
</feature>
<dbReference type="Proteomes" id="UP001235133">
    <property type="component" value="Unassembled WGS sequence"/>
</dbReference>
<dbReference type="PANTHER" id="PTHR47691:SF3">
    <property type="entry name" value="HTH-TYPE TRANSCRIPTIONAL REGULATOR RV0890C-RELATED"/>
    <property type="match status" value="1"/>
</dbReference>
<dbReference type="PRINTS" id="PR00364">
    <property type="entry name" value="DISEASERSIST"/>
</dbReference>
<evidence type="ECO:0000313" key="5">
    <source>
        <dbReference type="Proteomes" id="UP001235133"/>
    </source>
</evidence>
<accession>A0ABU0Z1E5</accession>
<gene>
    <name evidence="4" type="ORF">Q9R08_10470</name>
</gene>
<evidence type="ECO:0000259" key="1">
    <source>
        <dbReference type="Pfam" id="PF13271"/>
    </source>
</evidence>
<dbReference type="InterPro" id="IPR058852">
    <property type="entry name" value="HTH_77"/>
</dbReference>
<comment type="caution">
    <text evidence="4">The sequence shown here is derived from an EMBL/GenBank/DDBJ whole genome shotgun (WGS) entry which is preliminary data.</text>
</comment>
<dbReference type="PANTHER" id="PTHR47691">
    <property type="entry name" value="REGULATOR-RELATED"/>
    <property type="match status" value="1"/>
</dbReference>
<dbReference type="SUPFAM" id="SSF48452">
    <property type="entry name" value="TPR-like"/>
    <property type="match status" value="1"/>
</dbReference>
<keyword evidence="5" id="KW-1185">Reference proteome</keyword>
<feature type="domain" description="ORC1/DEAH AAA+ ATPase" evidence="2">
    <location>
        <begin position="206"/>
        <end position="307"/>
    </location>
</feature>
<dbReference type="Gene3D" id="3.40.50.300">
    <property type="entry name" value="P-loop containing nucleotide triphosphate hydrolases"/>
    <property type="match status" value="1"/>
</dbReference>
<sequence>MDGAKRPIRTPDQRIRVFISSTLKELEPERRAVREAVERLHLAPVMFELGARPHPPRELYRSYLEQSDIFVGLYWERYGWVAPGETMSGLEDEYRLSGSLPLLIYIKEPAPEREARLTELLAAIRGDDRSSYKTFSQSEDLAELVLSDIATLLAERFDASITSTTPAAASGRAVAGAGIPAPYTSLVGRQRELTEIAALLARHDVRILSIVGPGGVGKSRLAIEVAMDAAATGREVAFATLESVSQPERVITALARALGVRDTGDGPLDDKVIEAIADRDLLLVVDNMEHLLTAASLLVRLVTECSRLQLLVTSRSPLRVRAERVFTLPPLEVPATDVDADFITQASAVELFQQRAVAVNPAFQLTPENTAAVAAICRALDGMPLAIELAAARVRTLSPAQILARLDSALTLLVGGARDLPERQRALSRTIQWSVDLLDAETRRALALLSVFSGTFGFASAERVLNEAGIGDPSGALEALVDASLLGRDERGPTPAFRLLSLVRAYAATLLSDQEHARAIAAWVDGYRDLGARAAGGLRGAAQLEWLERLELETENLASVMRALLDRRELDEAAEYAWSLYLYLWIGGYLGLVQSWMSELLTTAASGATIEPHSRAIALYYVNAVRFWQDPDYDPVPGLASSRDLFLATDDDFGAALASVSLALAYLAHGDRPDFPAAIQSLEHGLDDFRTAHDAWGEAMALVMLGRIDLLAGDITAALQRFEASCALATAQGERLGIVIAQNHRGWAKFLAGDIAGGIGDFADGLDISLALGHDEGVAYGLEAFVGVRAAQGDAAAAGRLLGAALRLRRRKGIVNPGAFEFYMVPLQALRDAGRGEEIERATLEGLELPVEAVLNDARTR</sequence>
<dbReference type="EMBL" id="JAVFWO010000003">
    <property type="protein sequence ID" value="MDQ7878398.1"/>
    <property type="molecule type" value="Genomic_DNA"/>
</dbReference>